<dbReference type="GO" id="GO:0000502">
    <property type="term" value="C:proteasome complex"/>
    <property type="evidence" value="ECO:0007669"/>
    <property type="project" value="UniProtKB-KW"/>
</dbReference>
<evidence type="ECO:0000256" key="7">
    <source>
        <dbReference type="ARBA" id="ARBA00022553"/>
    </source>
</evidence>
<dbReference type="Pfam" id="PF11566">
    <property type="entry name" value="PI31_Prot_N"/>
    <property type="match status" value="1"/>
</dbReference>
<evidence type="ECO:0000259" key="14">
    <source>
        <dbReference type="Pfam" id="PF11566"/>
    </source>
</evidence>
<dbReference type="OrthoDB" id="68090at2759"/>
<evidence type="ECO:0000259" key="13">
    <source>
        <dbReference type="Pfam" id="PF08577"/>
    </source>
</evidence>
<feature type="compositionally biased region" description="Basic and acidic residues" evidence="12">
    <location>
        <begin position="151"/>
        <end position="167"/>
    </location>
</feature>
<evidence type="ECO:0000256" key="12">
    <source>
        <dbReference type="SAM" id="MobiDB-lite"/>
    </source>
</evidence>
<evidence type="ECO:0000256" key="3">
    <source>
        <dbReference type="ARBA" id="ARBA00006405"/>
    </source>
</evidence>
<evidence type="ECO:0000256" key="10">
    <source>
        <dbReference type="ARBA" id="ARBA00022990"/>
    </source>
</evidence>
<keyword evidence="9" id="KW-0647">Proteasome</keyword>
<keyword evidence="8" id="KW-0256">Endoplasmic reticulum</keyword>
<evidence type="ECO:0000256" key="5">
    <source>
        <dbReference type="ARBA" id="ARBA00022481"/>
    </source>
</evidence>
<keyword evidence="5" id="KW-0488">Methylation</keyword>
<feature type="compositionally biased region" description="Polar residues" evidence="12">
    <location>
        <begin position="135"/>
        <end position="148"/>
    </location>
</feature>
<evidence type="ECO:0000256" key="9">
    <source>
        <dbReference type="ARBA" id="ARBA00022942"/>
    </source>
</evidence>
<dbReference type="PANTHER" id="PTHR13266">
    <property type="entry name" value="PROTEASOME INHIBITOR"/>
    <property type="match status" value="1"/>
</dbReference>
<comment type="function">
    <text evidence="11">Plays an important role in control of proteasome function. Inhibits the hydrolysis of protein and peptide substrates by the 20S proteasome. Also inhibits the activation of the proteasome by the proteasome regulatory proteins PA700 and PA28.</text>
</comment>
<dbReference type="Pfam" id="PF08577">
    <property type="entry name" value="PI31_Prot_C"/>
    <property type="match status" value="1"/>
</dbReference>
<keyword evidence="15" id="KW-1185">Reference proteome</keyword>
<dbReference type="CTD" id="9491"/>
<evidence type="ECO:0000256" key="8">
    <source>
        <dbReference type="ARBA" id="ARBA00022824"/>
    </source>
</evidence>
<protein>
    <recommendedName>
        <fullName evidence="4">Proteasome inhibitor PI31 subunit</fullName>
    </recommendedName>
</protein>
<evidence type="ECO:0000256" key="11">
    <source>
        <dbReference type="ARBA" id="ARBA00024805"/>
    </source>
</evidence>
<dbReference type="AlphaFoldDB" id="A0A6J2VX66"/>
<dbReference type="GO" id="GO:0043161">
    <property type="term" value="P:proteasome-mediated ubiquitin-dependent protein catabolic process"/>
    <property type="evidence" value="ECO:0007669"/>
    <property type="project" value="InterPro"/>
</dbReference>
<feature type="region of interest" description="Disordered" evidence="12">
    <location>
        <begin position="135"/>
        <end position="204"/>
    </location>
</feature>
<dbReference type="InterPro" id="IPR045128">
    <property type="entry name" value="PI31-like"/>
</dbReference>
<comment type="subcellular location">
    <subcellularLocation>
        <location evidence="2">Cytoplasm</location>
    </subcellularLocation>
    <subcellularLocation>
        <location evidence="1">Endoplasmic reticulum</location>
    </subcellularLocation>
</comment>
<dbReference type="PANTHER" id="PTHR13266:SF1">
    <property type="entry name" value="PROTEASOME INHIBITOR PI31 SUBUNIT"/>
    <property type="match status" value="1"/>
</dbReference>
<dbReference type="InterPro" id="IPR021625">
    <property type="entry name" value="PI31_Prot_N"/>
</dbReference>
<proteinExistence type="inferred from homology"/>
<dbReference type="InterPro" id="IPR013886">
    <property type="entry name" value="PI31_Prot_C"/>
</dbReference>
<evidence type="ECO:0000256" key="1">
    <source>
        <dbReference type="ARBA" id="ARBA00004240"/>
    </source>
</evidence>
<feature type="region of interest" description="Disordered" evidence="12">
    <location>
        <begin position="227"/>
        <end position="276"/>
    </location>
</feature>
<evidence type="ECO:0000313" key="16">
    <source>
        <dbReference type="RefSeq" id="XP_030635701.1"/>
    </source>
</evidence>
<dbReference type="GeneID" id="115816749"/>
<sequence length="276" mass="29792">MAGLEVLFNCVSSSITCPQDVVVCFVHWEIVKSGYKCLGTGDEPKDGEKKTELLPPSWNASSELYTLRYKSSDDRSSVLFKAITVDSSMIFNLMDSATEKVSDLTINVSDYVNVENLQMFDSVFKNTEDLAQKVKTSLLPSAKGESTANSTRDRDRGRDNNTRRDTQPDSDPLRIPTRAPPSGHKPNWPDPLAPFAAGGADLDPFGGRGAGGMIVDPLRAGFPRSGFDPSGGIPGVLPPGAVPPGARFDPFGPVGRHRPGPDPDHLPPPGYDDMFM</sequence>
<comment type="similarity">
    <text evidence="3">Belongs to the proteasome inhibitor PI31 family.</text>
</comment>
<feature type="domain" description="PI31 proteasome regulator N-terminal" evidence="14">
    <location>
        <begin position="12"/>
        <end position="139"/>
    </location>
</feature>
<dbReference type="GO" id="GO:0004866">
    <property type="term" value="F:endopeptidase inhibitor activity"/>
    <property type="evidence" value="ECO:0007669"/>
    <property type="project" value="InterPro"/>
</dbReference>
<dbReference type="GO" id="GO:0005783">
    <property type="term" value="C:endoplasmic reticulum"/>
    <property type="evidence" value="ECO:0007669"/>
    <property type="project" value="UniProtKB-SubCell"/>
</dbReference>
<accession>A0A6J2VX66</accession>
<name>A0A6J2VX66_CHACN</name>
<dbReference type="RefSeq" id="XP_030635701.1">
    <property type="nucleotide sequence ID" value="XM_030779841.1"/>
</dbReference>
<dbReference type="FunFam" id="3.40.1000.30:FF:000002">
    <property type="entry name" value="Proteasome inhibitor PI31 subunit"/>
    <property type="match status" value="1"/>
</dbReference>
<reference evidence="16" key="1">
    <citation type="submission" date="2025-08" db="UniProtKB">
        <authorList>
            <consortium name="RefSeq"/>
        </authorList>
    </citation>
    <scope>IDENTIFICATION</scope>
</reference>
<dbReference type="Proteomes" id="UP000504632">
    <property type="component" value="Chromosome 7"/>
</dbReference>
<feature type="domain" description="PI31 proteasome regulator C-terminal" evidence="13">
    <location>
        <begin position="181"/>
        <end position="253"/>
    </location>
</feature>
<organism evidence="15 16">
    <name type="scientific">Chanos chanos</name>
    <name type="common">Milkfish</name>
    <name type="synonym">Mugil chanos</name>
    <dbReference type="NCBI Taxonomy" id="29144"/>
    <lineage>
        <taxon>Eukaryota</taxon>
        <taxon>Metazoa</taxon>
        <taxon>Chordata</taxon>
        <taxon>Craniata</taxon>
        <taxon>Vertebrata</taxon>
        <taxon>Euteleostomi</taxon>
        <taxon>Actinopterygii</taxon>
        <taxon>Neopterygii</taxon>
        <taxon>Teleostei</taxon>
        <taxon>Ostariophysi</taxon>
        <taxon>Gonorynchiformes</taxon>
        <taxon>Chanidae</taxon>
        <taxon>Chanos</taxon>
    </lineage>
</organism>
<dbReference type="GO" id="GO:0070628">
    <property type="term" value="F:proteasome binding"/>
    <property type="evidence" value="ECO:0007669"/>
    <property type="project" value="InterPro"/>
</dbReference>
<evidence type="ECO:0000313" key="15">
    <source>
        <dbReference type="Proteomes" id="UP000504632"/>
    </source>
</evidence>
<evidence type="ECO:0000256" key="6">
    <source>
        <dbReference type="ARBA" id="ARBA00022490"/>
    </source>
</evidence>
<dbReference type="InParanoid" id="A0A6J2VX66"/>
<gene>
    <name evidence="16" type="primary">psmf1</name>
</gene>
<keyword evidence="10" id="KW-0007">Acetylation</keyword>
<evidence type="ECO:0000256" key="2">
    <source>
        <dbReference type="ARBA" id="ARBA00004496"/>
    </source>
</evidence>
<keyword evidence="7" id="KW-0597">Phosphoprotein</keyword>
<dbReference type="FunCoup" id="A0A6J2VX66">
    <property type="interactions" value="1185"/>
</dbReference>
<evidence type="ECO:0000256" key="4">
    <source>
        <dbReference type="ARBA" id="ARBA00015575"/>
    </source>
</evidence>
<keyword evidence="6" id="KW-0963">Cytoplasm</keyword>
<dbReference type="Gene3D" id="3.40.1000.30">
    <property type="match status" value="1"/>
</dbReference>